<feature type="compositionally biased region" description="Acidic residues" evidence="1">
    <location>
        <begin position="345"/>
        <end position="374"/>
    </location>
</feature>
<feature type="region of interest" description="Disordered" evidence="1">
    <location>
        <begin position="222"/>
        <end position="267"/>
    </location>
</feature>
<sequence length="383" mass="43469">MAFRPFGIQYFPGFVMNESVLFFEAAQSEPRQNGIINCGARNRWFELLIDKSASLPTQSMGFKPYGPQYFPGFVMNESKLFFEAEQSDLPRQQTNYCLHVDGMALMKQFGLRLIREWNMPMEIRPVWVGDRRCMYAWLLPRNYGTTLFLDADFQARLAEFKKVARIPGPPNEQPRWLALHTGDIPHTFVQGQRWADEKYRSQSIQETLMYTKSCANCDLFDPPVYERGGEEDDESSGDDGEEESDPDAEDDSEEAKNTEEDAIAGDKGVTSPAKLLVYIAAPASVPHHEFNSWVVEELIHHMISGRVVDDEFRGQSIQEALFYAKSCANCDLFDPFLYEAGGEVNEGESEETDEDACSDSEEQSDPDDPDESEDKGEKTIGED</sequence>
<comment type="caution">
    <text evidence="2">The sequence shown here is derived from an EMBL/GenBank/DDBJ whole genome shotgun (WGS) entry which is preliminary data.</text>
</comment>
<dbReference type="EMBL" id="JACETU010000004">
    <property type="protein sequence ID" value="KAF7430206.1"/>
    <property type="molecule type" value="Genomic_DNA"/>
</dbReference>
<proteinExistence type="predicted"/>
<gene>
    <name evidence="2" type="ORF">PC9H_005908</name>
</gene>
<accession>A0A8H6ZSS5</accession>
<keyword evidence="3" id="KW-1185">Reference proteome</keyword>
<evidence type="ECO:0000313" key="2">
    <source>
        <dbReference type="EMBL" id="KAF7430206.1"/>
    </source>
</evidence>
<reference evidence="2" key="1">
    <citation type="submission" date="2019-07" db="EMBL/GenBank/DDBJ databases">
        <authorList>
            <person name="Palmer J.M."/>
        </authorList>
    </citation>
    <scope>NUCLEOTIDE SEQUENCE</scope>
    <source>
        <strain evidence="2">PC9</strain>
    </source>
</reference>
<name>A0A8H6ZSS5_PLEOS</name>
<feature type="compositionally biased region" description="Acidic residues" evidence="1">
    <location>
        <begin position="229"/>
        <end position="253"/>
    </location>
</feature>
<organism evidence="2 3">
    <name type="scientific">Pleurotus ostreatus</name>
    <name type="common">Oyster mushroom</name>
    <name type="synonym">White-rot fungus</name>
    <dbReference type="NCBI Taxonomy" id="5322"/>
    <lineage>
        <taxon>Eukaryota</taxon>
        <taxon>Fungi</taxon>
        <taxon>Dikarya</taxon>
        <taxon>Basidiomycota</taxon>
        <taxon>Agaricomycotina</taxon>
        <taxon>Agaricomycetes</taxon>
        <taxon>Agaricomycetidae</taxon>
        <taxon>Agaricales</taxon>
        <taxon>Pleurotineae</taxon>
        <taxon>Pleurotaceae</taxon>
        <taxon>Pleurotus</taxon>
    </lineage>
</organism>
<dbReference type="GeneID" id="59375726"/>
<feature type="region of interest" description="Disordered" evidence="1">
    <location>
        <begin position="342"/>
        <end position="383"/>
    </location>
</feature>
<evidence type="ECO:0000256" key="1">
    <source>
        <dbReference type="SAM" id="MobiDB-lite"/>
    </source>
</evidence>
<evidence type="ECO:0000313" key="3">
    <source>
        <dbReference type="Proteomes" id="UP000623687"/>
    </source>
</evidence>
<dbReference type="VEuPathDB" id="FungiDB:PC9H_005908"/>
<dbReference type="RefSeq" id="XP_036631484.1">
    <property type="nucleotide sequence ID" value="XM_036775465.1"/>
</dbReference>
<dbReference type="AlphaFoldDB" id="A0A8H6ZSS5"/>
<protein>
    <submittedName>
        <fullName evidence="2">Uncharacterized protein</fullName>
    </submittedName>
</protein>
<dbReference type="Proteomes" id="UP000623687">
    <property type="component" value="Unassembled WGS sequence"/>
</dbReference>